<gene>
    <name evidence="2" type="ORF">DENIS_3028</name>
</gene>
<keyword evidence="1" id="KW-1133">Transmembrane helix</keyword>
<keyword evidence="1" id="KW-0812">Transmembrane</keyword>
<sequence>MSDPLAKPVGRSVHIGACFRVGSYVILGFSVCIMPGFVRQVIEASRVDTGYVMLLFFIFAIVMSLPLIVADMFIAEYIVDSSGIEKKGLFNRRTKIFWEDVTRIRFERPTSYLRDIIIYSKGKKFAFSCGLFFYRKCFWDGARLIVKYSEAYKIPLKSPEWFGGLAYWFKLENE</sequence>
<feature type="transmembrane region" description="Helical" evidence="1">
    <location>
        <begin position="21"/>
        <end position="42"/>
    </location>
</feature>
<protein>
    <recommendedName>
        <fullName evidence="4">PH domain-containing protein</fullName>
    </recommendedName>
</protein>
<keyword evidence="1" id="KW-0472">Membrane</keyword>
<accession>A0A401FYM8</accession>
<reference evidence="3" key="1">
    <citation type="submission" date="2017-11" db="EMBL/GenBank/DDBJ databases">
        <authorList>
            <person name="Watanabe M."/>
            <person name="Kojima H."/>
        </authorList>
    </citation>
    <scope>NUCLEOTIDE SEQUENCE [LARGE SCALE GENOMIC DNA]</scope>
    <source>
        <strain evidence="3">Tokyo 01</strain>
    </source>
</reference>
<proteinExistence type="predicted"/>
<evidence type="ECO:0000313" key="3">
    <source>
        <dbReference type="Proteomes" id="UP000288096"/>
    </source>
</evidence>
<dbReference type="Proteomes" id="UP000288096">
    <property type="component" value="Unassembled WGS sequence"/>
</dbReference>
<organism evidence="2 3">
    <name type="scientific">Desulfonema ishimotonii</name>
    <dbReference type="NCBI Taxonomy" id="45657"/>
    <lineage>
        <taxon>Bacteria</taxon>
        <taxon>Pseudomonadati</taxon>
        <taxon>Thermodesulfobacteriota</taxon>
        <taxon>Desulfobacteria</taxon>
        <taxon>Desulfobacterales</taxon>
        <taxon>Desulfococcaceae</taxon>
        <taxon>Desulfonema</taxon>
    </lineage>
</organism>
<evidence type="ECO:0000313" key="2">
    <source>
        <dbReference type="EMBL" id="GBC62065.1"/>
    </source>
</evidence>
<name>A0A401FYM8_9BACT</name>
<evidence type="ECO:0008006" key="4">
    <source>
        <dbReference type="Google" id="ProtNLM"/>
    </source>
</evidence>
<feature type="transmembrane region" description="Helical" evidence="1">
    <location>
        <begin position="54"/>
        <end position="79"/>
    </location>
</feature>
<comment type="caution">
    <text evidence="2">The sequence shown here is derived from an EMBL/GenBank/DDBJ whole genome shotgun (WGS) entry which is preliminary data.</text>
</comment>
<evidence type="ECO:0000256" key="1">
    <source>
        <dbReference type="SAM" id="Phobius"/>
    </source>
</evidence>
<keyword evidence="3" id="KW-1185">Reference proteome</keyword>
<reference evidence="3" key="2">
    <citation type="submission" date="2019-01" db="EMBL/GenBank/DDBJ databases">
        <title>Genome sequence of Desulfonema ishimotonii strain Tokyo 01.</title>
        <authorList>
            <person name="Fukui M."/>
        </authorList>
    </citation>
    <scope>NUCLEOTIDE SEQUENCE [LARGE SCALE GENOMIC DNA]</scope>
    <source>
        <strain evidence="3">Tokyo 01</strain>
    </source>
</reference>
<dbReference type="RefSeq" id="WP_124329274.1">
    <property type="nucleotide sequence ID" value="NZ_BEXT01000001.1"/>
</dbReference>
<dbReference type="EMBL" id="BEXT01000001">
    <property type="protein sequence ID" value="GBC62065.1"/>
    <property type="molecule type" value="Genomic_DNA"/>
</dbReference>
<dbReference type="AlphaFoldDB" id="A0A401FYM8"/>